<proteinExistence type="predicted"/>
<dbReference type="OrthoDB" id="9796786at2"/>
<dbReference type="RefSeq" id="WP_133473850.1">
    <property type="nucleotide sequence ID" value="NZ_SNWP01000010.1"/>
</dbReference>
<dbReference type="AlphaFoldDB" id="A0A4V3C5B7"/>
<accession>A0A4V3C5B7</accession>
<protein>
    <submittedName>
        <fullName evidence="1">HTH-type transcriptional regulator/antitoxin HigA</fullName>
    </submittedName>
</protein>
<dbReference type="EMBL" id="SNWP01000010">
    <property type="protein sequence ID" value="TDO29248.1"/>
    <property type="molecule type" value="Genomic_DNA"/>
</dbReference>
<dbReference type="InterPro" id="IPR039060">
    <property type="entry name" value="Antitox_HigA"/>
</dbReference>
<dbReference type="GO" id="GO:0001046">
    <property type="term" value="F:core promoter sequence-specific DNA binding"/>
    <property type="evidence" value="ECO:0007669"/>
    <property type="project" value="TreeGrafter"/>
</dbReference>
<dbReference type="GO" id="GO:0006355">
    <property type="term" value="P:regulation of DNA-templated transcription"/>
    <property type="evidence" value="ECO:0007669"/>
    <property type="project" value="InterPro"/>
</dbReference>
<reference evidence="1 2" key="1">
    <citation type="submission" date="2019-03" db="EMBL/GenBank/DDBJ databases">
        <title>Genomic Encyclopedia of Archaeal and Bacterial Type Strains, Phase II (KMG-II): from individual species to whole genera.</title>
        <authorList>
            <person name="Goeker M."/>
        </authorList>
    </citation>
    <scope>NUCLEOTIDE SEQUENCE [LARGE SCALE GENOMIC DNA]</scope>
    <source>
        <strain evidence="1 2">DSM 28323</strain>
    </source>
</reference>
<sequence>MELKIIKTKKQYQEYLDWVDEQFDHRIKPGSPEGEKVQVALLLIKQYEDVHYPVPVPDPIEVIKLKMQDLGLKNKDLVGKVGSKGYVSALLNKRKPLTLELAKLFHREFSIPAEVLLA</sequence>
<dbReference type="Proteomes" id="UP000295741">
    <property type="component" value="Unassembled WGS sequence"/>
</dbReference>
<dbReference type="PANTHER" id="PTHR40455:SF1">
    <property type="entry name" value="ANTITOXIN HIGA"/>
    <property type="match status" value="1"/>
</dbReference>
<organism evidence="1 2">
    <name type="scientific">Sediminibacterium goheungense</name>
    <dbReference type="NCBI Taxonomy" id="1086393"/>
    <lineage>
        <taxon>Bacteria</taxon>
        <taxon>Pseudomonadati</taxon>
        <taxon>Bacteroidota</taxon>
        <taxon>Chitinophagia</taxon>
        <taxon>Chitinophagales</taxon>
        <taxon>Chitinophagaceae</taxon>
        <taxon>Sediminibacterium</taxon>
    </lineage>
</organism>
<name>A0A4V3C5B7_9BACT</name>
<keyword evidence="2" id="KW-1185">Reference proteome</keyword>
<dbReference type="PANTHER" id="PTHR40455">
    <property type="entry name" value="ANTITOXIN HIGA"/>
    <property type="match status" value="1"/>
</dbReference>
<comment type="caution">
    <text evidence="1">The sequence shown here is derived from an EMBL/GenBank/DDBJ whole genome shotgun (WGS) entry which is preliminary data.</text>
</comment>
<gene>
    <name evidence="1" type="ORF">BC659_1331</name>
</gene>
<evidence type="ECO:0000313" key="1">
    <source>
        <dbReference type="EMBL" id="TDO29248.1"/>
    </source>
</evidence>
<evidence type="ECO:0000313" key="2">
    <source>
        <dbReference type="Proteomes" id="UP000295741"/>
    </source>
</evidence>